<name>A0A1I5XRG7_9BACI</name>
<dbReference type="Pfam" id="PF06803">
    <property type="entry name" value="DUF1232"/>
    <property type="match status" value="1"/>
</dbReference>
<evidence type="ECO:0000256" key="4">
    <source>
        <dbReference type="ARBA" id="ARBA00023136"/>
    </source>
</evidence>
<comment type="subcellular location">
    <subcellularLocation>
        <location evidence="1">Endomembrane system</location>
        <topology evidence="1">Multi-pass membrane protein</topology>
    </subcellularLocation>
</comment>
<sequence>MQITYGREGEIMGIGKRMLTRYMSKAIPFVKNKKRSASLLTGVVRKVKKRSFKQSKEELTWLINMFRDWIKGDYPNIPKRTLLTVAGTLLYVLSPIDLVPDFLFLIGVLDDFAVISFAMKQIEKDINQYKGWFQSQKRPLELPEDTLSSTK</sequence>
<feature type="domain" description="DUF1232" evidence="5">
    <location>
        <begin position="82"/>
        <end position="117"/>
    </location>
</feature>
<keyword evidence="2" id="KW-0812">Transmembrane</keyword>
<evidence type="ECO:0000256" key="3">
    <source>
        <dbReference type="ARBA" id="ARBA00022989"/>
    </source>
</evidence>
<evidence type="ECO:0000313" key="6">
    <source>
        <dbReference type="EMBL" id="SFQ34575.1"/>
    </source>
</evidence>
<proteinExistence type="predicted"/>
<evidence type="ECO:0000313" key="7">
    <source>
        <dbReference type="Proteomes" id="UP000182762"/>
    </source>
</evidence>
<accession>A0A1I5XRG7</accession>
<comment type="caution">
    <text evidence="6">The sequence shown here is derived from an EMBL/GenBank/DDBJ whole genome shotgun (WGS) entry which is preliminary data.</text>
</comment>
<evidence type="ECO:0000256" key="2">
    <source>
        <dbReference type="ARBA" id="ARBA00022692"/>
    </source>
</evidence>
<dbReference type="EMBL" id="FOXX01000002">
    <property type="protein sequence ID" value="SFQ34575.1"/>
    <property type="molecule type" value="Genomic_DNA"/>
</dbReference>
<gene>
    <name evidence="6" type="ORF">SAMN02745910_01017</name>
</gene>
<keyword evidence="3" id="KW-1133">Transmembrane helix</keyword>
<evidence type="ECO:0000259" key="5">
    <source>
        <dbReference type="Pfam" id="PF06803"/>
    </source>
</evidence>
<keyword evidence="7" id="KW-1185">Reference proteome</keyword>
<organism evidence="6 7">
    <name type="scientific">Priestia endophytica DSM 13796</name>
    <dbReference type="NCBI Taxonomy" id="1121089"/>
    <lineage>
        <taxon>Bacteria</taxon>
        <taxon>Bacillati</taxon>
        <taxon>Bacillota</taxon>
        <taxon>Bacilli</taxon>
        <taxon>Bacillales</taxon>
        <taxon>Bacillaceae</taxon>
        <taxon>Priestia</taxon>
    </lineage>
</organism>
<dbReference type="InterPro" id="IPR010652">
    <property type="entry name" value="DUF1232"/>
</dbReference>
<protein>
    <submittedName>
        <fullName evidence="6">Uncharacterized membrane protein YkvA, DUF1232 family</fullName>
    </submittedName>
</protein>
<reference evidence="6 7" key="1">
    <citation type="submission" date="2016-10" db="EMBL/GenBank/DDBJ databases">
        <authorList>
            <person name="Varghese N."/>
            <person name="Submissions S."/>
        </authorList>
    </citation>
    <scope>NUCLEOTIDE SEQUENCE [LARGE SCALE GENOMIC DNA]</scope>
    <source>
        <strain evidence="6 7">DSM 13796</strain>
    </source>
</reference>
<evidence type="ECO:0000256" key="1">
    <source>
        <dbReference type="ARBA" id="ARBA00004127"/>
    </source>
</evidence>
<keyword evidence="4" id="KW-0472">Membrane</keyword>
<dbReference type="Proteomes" id="UP000182762">
    <property type="component" value="Unassembled WGS sequence"/>
</dbReference>